<dbReference type="InterPro" id="IPR013320">
    <property type="entry name" value="ConA-like_dom_sf"/>
</dbReference>
<name>A0A9D1LNP3_9FIRM</name>
<dbReference type="CDD" id="cd08996">
    <property type="entry name" value="GH32_FFase"/>
    <property type="match status" value="1"/>
</dbReference>
<sequence>MKKLKSLAFLLPFALCSCGAKTPSLDEGLLAYYPLDEQSGMELVGEGKEGASGTLYSHLQSSPTYRGDSYLSYKKGIRGEALVMDGYSVYGEADDFVLSGNSFTLSAWIAPRAYNYSDQNASDDNVQAIISQYFYDGSTGLGVLLGYRREGKFMVGVGTDKGWFELYDEGTPLDQYQWNHVAATFDGASGELRLFKNGRIVNRMNVGQDSFIQPADVPFSIGKSSQAGSNGDCLTNVVSGLLDEVKVYGQAKTAAEIGSIFKQGLQNGEIPQLSFDDVWLQNSLTEDAYKPQYHGGPYENWMNEPHAPFFYNGVYHIFFQQNLNGPYFNGAQGICWGHLTSTDMVNWTPRKEVVVPTAGSVCPDGVWSGGSTIAPDGTPVLFFTAGDYAHPGLQSNQNIGMATPKDLSDPYLTEWVIDDELSIAQQPGQGRAGEFRDAHVYRDGDDYYLLVGSGDENSGRGTVVVYKTDASKTDPFHKFEYKGHLFDYSNSDAKYGSVWELPVLLPLKNEKGEDSGKFVLAISPAPAETADNNIIYWIGEFDKEACRFVPDFADPRRMDYGGNVFTGPSGFIDPNDGNAYMFSIMQSLRTSSALSSSGWAHNMGMVRKLYYDTSRSDLGISIIDTSSIESGESVEFDLPSVENLASALSKVESDSFRLTISFITLDEATLKVRQTKSGEEYTAITIRPDYAEVDNQSNLSNYPASGGVYSGSLSGKSTHTLDVLVDRSMVEVCFDEEKTISARSYPTDLDALCLSFSASSYTSISHAKINFLEGIY</sequence>
<dbReference type="GO" id="GO:0004564">
    <property type="term" value="F:beta-fructofuranosidase activity"/>
    <property type="evidence" value="ECO:0007669"/>
    <property type="project" value="UniProtKB-EC"/>
</dbReference>
<dbReference type="Gene3D" id="2.60.120.200">
    <property type="match status" value="1"/>
</dbReference>
<dbReference type="InterPro" id="IPR051214">
    <property type="entry name" value="GH32_Enzymes"/>
</dbReference>
<evidence type="ECO:0000256" key="4">
    <source>
        <dbReference type="ARBA" id="ARBA00022801"/>
    </source>
</evidence>
<dbReference type="Gene3D" id="2.115.10.20">
    <property type="entry name" value="Glycosyl hydrolase domain, family 43"/>
    <property type="match status" value="1"/>
</dbReference>
<dbReference type="SMART" id="SM00560">
    <property type="entry name" value="LamGL"/>
    <property type="match status" value="1"/>
</dbReference>
<dbReference type="Pfam" id="PF13385">
    <property type="entry name" value="Laminin_G_3"/>
    <property type="match status" value="1"/>
</dbReference>
<dbReference type="InterPro" id="IPR013148">
    <property type="entry name" value="Glyco_hydro_32_N"/>
</dbReference>
<reference evidence="10" key="1">
    <citation type="submission" date="2020-10" db="EMBL/GenBank/DDBJ databases">
        <authorList>
            <person name="Gilroy R."/>
        </authorList>
    </citation>
    <scope>NUCLEOTIDE SEQUENCE</scope>
    <source>
        <strain evidence="10">ChiGjej1B1-22543</strain>
    </source>
</reference>
<protein>
    <recommendedName>
        <fullName evidence="2">beta-fructofuranosidase</fullName>
        <ecNumber evidence="2">3.2.1.26</ecNumber>
    </recommendedName>
</protein>
<dbReference type="SUPFAM" id="SSF49899">
    <property type="entry name" value="Concanavalin A-like lectins/glucanases"/>
    <property type="match status" value="2"/>
</dbReference>
<keyword evidence="6 7" id="KW-0326">Glycosidase</keyword>
<evidence type="ECO:0000256" key="7">
    <source>
        <dbReference type="RuleBase" id="RU362110"/>
    </source>
</evidence>
<dbReference type="AlphaFoldDB" id="A0A9D1LNP3"/>
<keyword evidence="5" id="KW-1015">Disulfide bond</keyword>
<dbReference type="Gene3D" id="2.60.120.560">
    <property type="entry name" value="Exo-inulinase, domain 1"/>
    <property type="match status" value="1"/>
</dbReference>
<reference evidence="10" key="2">
    <citation type="journal article" date="2021" name="PeerJ">
        <title>Extensive microbial diversity within the chicken gut microbiome revealed by metagenomics and culture.</title>
        <authorList>
            <person name="Gilroy R."/>
            <person name="Ravi A."/>
            <person name="Getino M."/>
            <person name="Pursley I."/>
            <person name="Horton D.L."/>
            <person name="Alikhan N.F."/>
            <person name="Baker D."/>
            <person name="Gharbi K."/>
            <person name="Hall N."/>
            <person name="Watson M."/>
            <person name="Adriaenssens E.M."/>
            <person name="Foster-Nyarko E."/>
            <person name="Jarju S."/>
            <person name="Secka A."/>
            <person name="Antonio M."/>
            <person name="Oren A."/>
            <person name="Chaudhuri R.R."/>
            <person name="La Ragione R."/>
            <person name="Hildebrand F."/>
            <person name="Pallen M.J."/>
        </authorList>
    </citation>
    <scope>NUCLEOTIDE SEQUENCE</scope>
    <source>
        <strain evidence="10">ChiGjej1B1-22543</strain>
    </source>
</reference>
<evidence type="ECO:0000313" key="11">
    <source>
        <dbReference type="Proteomes" id="UP000824070"/>
    </source>
</evidence>
<dbReference type="SUPFAM" id="SSF75005">
    <property type="entry name" value="Arabinanase/levansucrase/invertase"/>
    <property type="match status" value="1"/>
</dbReference>
<feature type="signal peptide" evidence="8">
    <location>
        <begin position="1"/>
        <end position="20"/>
    </location>
</feature>
<dbReference type="EMBL" id="DVMV01000018">
    <property type="protein sequence ID" value="HIU45198.1"/>
    <property type="molecule type" value="Genomic_DNA"/>
</dbReference>
<organism evidence="10 11">
    <name type="scientific">Candidatus Alloenteromonas pullicola</name>
    <dbReference type="NCBI Taxonomy" id="2840784"/>
    <lineage>
        <taxon>Bacteria</taxon>
        <taxon>Bacillati</taxon>
        <taxon>Bacillota</taxon>
        <taxon>Bacillota incertae sedis</taxon>
        <taxon>Candidatus Alloenteromonas</taxon>
    </lineage>
</organism>
<evidence type="ECO:0000256" key="5">
    <source>
        <dbReference type="ARBA" id="ARBA00023157"/>
    </source>
</evidence>
<evidence type="ECO:0000256" key="8">
    <source>
        <dbReference type="SAM" id="SignalP"/>
    </source>
</evidence>
<gene>
    <name evidence="10" type="ORF">IAC52_02745</name>
</gene>
<dbReference type="InterPro" id="IPR006558">
    <property type="entry name" value="LamG-like"/>
</dbReference>
<comment type="caution">
    <text evidence="10">The sequence shown here is derived from an EMBL/GenBank/DDBJ whole genome shotgun (WGS) entry which is preliminary data.</text>
</comment>
<feature type="chain" id="PRO_5039337343" description="beta-fructofuranosidase" evidence="8">
    <location>
        <begin position="21"/>
        <end position="776"/>
    </location>
</feature>
<dbReference type="GO" id="GO:0005975">
    <property type="term" value="P:carbohydrate metabolic process"/>
    <property type="evidence" value="ECO:0007669"/>
    <property type="project" value="InterPro"/>
</dbReference>
<dbReference type="InterPro" id="IPR013189">
    <property type="entry name" value="Glyco_hydro_32_C"/>
</dbReference>
<evidence type="ECO:0000259" key="9">
    <source>
        <dbReference type="SMART" id="SM00560"/>
    </source>
</evidence>
<evidence type="ECO:0000256" key="6">
    <source>
        <dbReference type="ARBA" id="ARBA00023295"/>
    </source>
</evidence>
<dbReference type="InterPro" id="IPR023296">
    <property type="entry name" value="Glyco_hydro_beta-prop_sf"/>
</dbReference>
<dbReference type="PANTHER" id="PTHR43101">
    <property type="entry name" value="BETA-FRUCTOSIDASE"/>
    <property type="match status" value="1"/>
</dbReference>
<evidence type="ECO:0000256" key="2">
    <source>
        <dbReference type="ARBA" id="ARBA00012758"/>
    </source>
</evidence>
<dbReference type="Pfam" id="PF08244">
    <property type="entry name" value="Glyco_hydro_32C"/>
    <property type="match status" value="1"/>
</dbReference>
<evidence type="ECO:0000256" key="3">
    <source>
        <dbReference type="ARBA" id="ARBA00022729"/>
    </source>
</evidence>
<accession>A0A9D1LNP3</accession>
<proteinExistence type="inferred from homology"/>
<feature type="domain" description="LamG-like jellyroll fold" evidence="9">
    <location>
        <begin position="101"/>
        <end position="255"/>
    </location>
</feature>
<dbReference type="SMART" id="SM00640">
    <property type="entry name" value="Glyco_32"/>
    <property type="match status" value="1"/>
</dbReference>
<evidence type="ECO:0000256" key="1">
    <source>
        <dbReference type="ARBA" id="ARBA00009902"/>
    </source>
</evidence>
<keyword evidence="3 8" id="KW-0732">Signal</keyword>
<evidence type="ECO:0000313" key="10">
    <source>
        <dbReference type="EMBL" id="HIU45198.1"/>
    </source>
</evidence>
<dbReference type="InterPro" id="IPR001362">
    <property type="entry name" value="Glyco_hydro_32"/>
</dbReference>
<keyword evidence="4 7" id="KW-0378">Hydrolase</keyword>
<dbReference type="Proteomes" id="UP000824070">
    <property type="component" value="Unassembled WGS sequence"/>
</dbReference>
<dbReference type="Pfam" id="PF00251">
    <property type="entry name" value="Glyco_hydro_32N"/>
    <property type="match status" value="1"/>
</dbReference>
<comment type="similarity">
    <text evidence="1 7">Belongs to the glycosyl hydrolase 32 family.</text>
</comment>
<dbReference type="EC" id="3.2.1.26" evidence="2"/>
<dbReference type="PROSITE" id="PS51257">
    <property type="entry name" value="PROKAR_LIPOPROTEIN"/>
    <property type="match status" value="1"/>
</dbReference>
<dbReference type="PANTHER" id="PTHR43101:SF1">
    <property type="entry name" value="BETA-FRUCTOSIDASE"/>
    <property type="match status" value="1"/>
</dbReference>